<comment type="function">
    <text evidence="11">Part of the high-affinity ATP-driven potassium transport (or Kdp) system, which catalyzes the hydrolysis of ATP coupled with the electrogenic transport of potassium into the cytoplasm. This subunit acts as a catalytic chaperone that increases the ATP-binding affinity of the ATP-hydrolyzing subunit KdpB by the formation of a transient KdpB/KdpC/ATP ternary complex.</text>
</comment>
<dbReference type="EMBL" id="JAGKLY010000012">
    <property type="protein sequence ID" value="MBQ0270400.1"/>
    <property type="molecule type" value="Genomic_DNA"/>
</dbReference>
<dbReference type="GO" id="GO:0005524">
    <property type="term" value="F:ATP binding"/>
    <property type="evidence" value="ECO:0007669"/>
    <property type="project" value="UniProtKB-UniRule"/>
</dbReference>
<keyword evidence="2 11" id="KW-1003">Cell membrane</keyword>
<keyword evidence="8 11" id="KW-1133">Transmembrane helix</keyword>
<dbReference type="RefSeq" id="WP_210848883.1">
    <property type="nucleotide sequence ID" value="NZ_JAGKLY010000012.1"/>
</dbReference>
<accession>A0A8I2DD76</accession>
<dbReference type="Proteomes" id="UP000674270">
    <property type="component" value="Unassembled WGS sequence"/>
</dbReference>
<evidence type="ECO:0000256" key="1">
    <source>
        <dbReference type="ARBA" id="ARBA00022448"/>
    </source>
</evidence>
<evidence type="ECO:0000256" key="3">
    <source>
        <dbReference type="ARBA" id="ARBA00022538"/>
    </source>
</evidence>
<evidence type="ECO:0000256" key="2">
    <source>
        <dbReference type="ARBA" id="ARBA00022475"/>
    </source>
</evidence>
<gene>
    <name evidence="11 12" type="primary">kdpC</name>
    <name evidence="12" type="ORF">J7T18_19130</name>
</gene>
<evidence type="ECO:0000256" key="8">
    <source>
        <dbReference type="ARBA" id="ARBA00022989"/>
    </source>
</evidence>
<name>A0A8I2DD76_9GAMM</name>
<keyword evidence="9 11" id="KW-0406">Ion transport</keyword>
<evidence type="ECO:0000256" key="6">
    <source>
        <dbReference type="ARBA" id="ARBA00022840"/>
    </source>
</evidence>
<evidence type="ECO:0000256" key="7">
    <source>
        <dbReference type="ARBA" id="ARBA00022958"/>
    </source>
</evidence>
<dbReference type="NCBIfam" id="TIGR00681">
    <property type="entry name" value="kdpC"/>
    <property type="match status" value="1"/>
</dbReference>
<protein>
    <recommendedName>
        <fullName evidence="11">Potassium-transporting ATPase KdpC subunit</fullName>
    </recommendedName>
    <alternativeName>
        <fullName evidence="11">ATP phosphohydrolase [potassium-transporting] C chain</fullName>
    </alternativeName>
    <alternativeName>
        <fullName evidence="11">Potassium-binding and translocating subunit C</fullName>
    </alternativeName>
    <alternativeName>
        <fullName evidence="11">Potassium-translocating ATPase C chain</fullName>
    </alternativeName>
</protein>
<evidence type="ECO:0000313" key="12">
    <source>
        <dbReference type="EMBL" id="MBQ0270400.1"/>
    </source>
</evidence>
<reference evidence="12" key="1">
    <citation type="submission" date="2021-03" db="EMBL/GenBank/DDBJ databases">
        <authorList>
            <person name="Stanton E."/>
        </authorList>
    </citation>
    <scope>NUCLEOTIDE SEQUENCE</scope>
    <source>
        <strain evidence="12">2020EL-00113</strain>
    </source>
</reference>
<comment type="subunit">
    <text evidence="11">The system is composed of three essential subunits: KdpA, KdpB and KdpC.</text>
</comment>
<dbReference type="PANTHER" id="PTHR30042:SF2">
    <property type="entry name" value="POTASSIUM-TRANSPORTING ATPASE KDPC SUBUNIT"/>
    <property type="match status" value="1"/>
</dbReference>
<dbReference type="GO" id="GO:0005886">
    <property type="term" value="C:plasma membrane"/>
    <property type="evidence" value="ECO:0007669"/>
    <property type="project" value="UniProtKB-SubCell"/>
</dbReference>
<keyword evidence="3 11" id="KW-0633">Potassium transport</keyword>
<comment type="similarity">
    <text evidence="11">Belongs to the KdpC family.</text>
</comment>
<keyword evidence="7 11" id="KW-0630">Potassium</keyword>
<evidence type="ECO:0000256" key="10">
    <source>
        <dbReference type="ARBA" id="ARBA00023136"/>
    </source>
</evidence>
<keyword evidence="1 11" id="KW-0813">Transport</keyword>
<organism evidence="12 13">
    <name type="scientific">Providencia huaxiensis</name>
    <dbReference type="NCBI Taxonomy" id="2027290"/>
    <lineage>
        <taxon>Bacteria</taxon>
        <taxon>Pseudomonadati</taxon>
        <taxon>Pseudomonadota</taxon>
        <taxon>Gammaproteobacteria</taxon>
        <taxon>Enterobacterales</taxon>
        <taxon>Morganellaceae</taxon>
        <taxon>Providencia</taxon>
    </lineage>
</organism>
<evidence type="ECO:0000256" key="5">
    <source>
        <dbReference type="ARBA" id="ARBA00022741"/>
    </source>
</evidence>
<keyword evidence="4 11" id="KW-0812">Transmembrane</keyword>
<evidence type="ECO:0000313" key="13">
    <source>
        <dbReference type="Proteomes" id="UP000674270"/>
    </source>
</evidence>
<dbReference type="AlphaFoldDB" id="A0A8I2DD76"/>
<keyword evidence="10 11" id="KW-0472">Membrane</keyword>
<dbReference type="NCBIfam" id="NF001454">
    <property type="entry name" value="PRK00315.1"/>
    <property type="match status" value="1"/>
</dbReference>
<dbReference type="Pfam" id="PF02669">
    <property type="entry name" value="KdpC"/>
    <property type="match status" value="1"/>
</dbReference>
<evidence type="ECO:0000256" key="9">
    <source>
        <dbReference type="ARBA" id="ARBA00023065"/>
    </source>
</evidence>
<evidence type="ECO:0000256" key="4">
    <source>
        <dbReference type="ARBA" id="ARBA00022692"/>
    </source>
</evidence>
<dbReference type="GO" id="GO:0008556">
    <property type="term" value="F:P-type potassium transmembrane transporter activity"/>
    <property type="evidence" value="ECO:0007669"/>
    <property type="project" value="InterPro"/>
</dbReference>
<dbReference type="InterPro" id="IPR003820">
    <property type="entry name" value="KdpC"/>
</dbReference>
<dbReference type="PANTHER" id="PTHR30042">
    <property type="entry name" value="POTASSIUM-TRANSPORTING ATPASE C CHAIN"/>
    <property type="match status" value="1"/>
</dbReference>
<proteinExistence type="inferred from homology"/>
<comment type="subcellular location">
    <subcellularLocation>
        <location evidence="11">Cell membrane</location>
        <topology evidence="11">Single-pass membrane protein</topology>
    </subcellularLocation>
</comment>
<dbReference type="HAMAP" id="MF_00276">
    <property type="entry name" value="KdpC"/>
    <property type="match status" value="1"/>
</dbReference>
<sequence length="197" mass="21420">MNMIRSSIIMLLILTLFTGIAYPLMVTGLAHVFFPWQANGSLLTQDERIVGSALVGQNVSNIRYFHGRPSATVDIPYNTLASGGSNLAVSNPLLQQTMAERSEQLRAENPDAGNAIPVDLLTSSASGLDPNISIDAALYQAPRIAKSRQIPLDTVKSLIETHTEQALLPFLGEPVINVLKLNLALDEYQQQINSQTH</sequence>
<keyword evidence="6 11" id="KW-0067">ATP-binding</keyword>
<dbReference type="PIRSF" id="PIRSF001296">
    <property type="entry name" value="K_ATPase_KdpC"/>
    <property type="match status" value="1"/>
</dbReference>
<comment type="caution">
    <text evidence="12">The sequence shown here is derived from an EMBL/GenBank/DDBJ whole genome shotgun (WGS) entry which is preliminary data.</text>
</comment>
<keyword evidence="5 11" id="KW-0547">Nucleotide-binding</keyword>
<evidence type="ECO:0000256" key="11">
    <source>
        <dbReference type="HAMAP-Rule" id="MF_00276"/>
    </source>
</evidence>